<dbReference type="AlphaFoldDB" id="A0A382LEV5"/>
<dbReference type="NCBIfam" id="TIGR04371">
    <property type="entry name" value="methyltran_NanM"/>
    <property type="match status" value="1"/>
</dbReference>
<dbReference type="EMBL" id="UINC01086580">
    <property type="protein sequence ID" value="SVC35176.1"/>
    <property type="molecule type" value="Genomic_DNA"/>
</dbReference>
<sequence>MNDKELNDLKIFYQIRGGSKCVDFFSRYPLGEEWEMNLKMNLERVIFSDTTPIEKIHAIHEANVFNIHNKNEELKKIELEWWKEYLQREFKVNLKDLDPRYQDTKTTSQKAQIICHEKLFSNDFFLKFAYMLDIARNTNLNESHRPTILELGAGHGTLARLMKLRYPLCKYIIVDLPEALFFSYTNLRLNFVDSNFRRCSTLEELNSAVTDDTDFIFVPSFLTEEINNDFPIDLFINTSSLGEMNNKSIEYWYDFFQNTLKVRYLFLANRFLNQFSPLSQGWRISQNKCSVLLDKKWDIIKWELEPEYERCPFQEVTGPRIQRVIAKRSLKVNKTPNDHFYYEDWYRLYHRNPN</sequence>
<dbReference type="InterPro" id="IPR030807">
    <property type="entry name" value="Methyltran_NanM"/>
</dbReference>
<proteinExistence type="predicted"/>
<evidence type="ECO:0000313" key="1">
    <source>
        <dbReference type="EMBL" id="SVC35176.1"/>
    </source>
</evidence>
<accession>A0A382LEV5</accession>
<name>A0A382LEV5_9ZZZZ</name>
<dbReference type="InterPro" id="IPR029063">
    <property type="entry name" value="SAM-dependent_MTases_sf"/>
</dbReference>
<protein>
    <recommendedName>
        <fullName evidence="2">Sugar O-methyltransferase</fullName>
    </recommendedName>
</protein>
<evidence type="ECO:0008006" key="2">
    <source>
        <dbReference type="Google" id="ProtNLM"/>
    </source>
</evidence>
<feature type="non-terminal residue" evidence="1">
    <location>
        <position position="354"/>
    </location>
</feature>
<reference evidence="1" key="1">
    <citation type="submission" date="2018-05" db="EMBL/GenBank/DDBJ databases">
        <authorList>
            <person name="Lanie J.A."/>
            <person name="Ng W.-L."/>
            <person name="Kazmierczak K.M."/>
            <person name="Andrzejewski T.M."/>
            <person name="Davidsen T.M."/>
            <person name="Wayne K.J."/>
            <person name="Tettelin H."/>
            <person name="Glass J.I."/>
            <person name="Rusch D."/>
            <person name="Podicherti R."/>
            <person name="Tsui H.-C.T."/>
            <person name="Winkler M.E."/>
        </authorList>
    </citation>
    <scope>NUCLEOTIDE SEQUENCE</scope>
</reference>
<gene>
    <name evidence="1" type="ORF">METZ01_LOCUS288030</name>
</gene>
<organism evidence="1">
    <name type="scientific">marine metagenome</name>
    <dbReference type="NCBI Taxonomy" id="408172"/>
    <lineage>
        <taxon>unclassified sequences</taxon>
        <taxon>metagenomes</taxon>
        <taxon>ecological metagenomes</taxon>
    </lineage>
</organism>
<feature type="non-terminal residue" evidence="1">
    <location>
        <position position="1"/>
    </location>
</feature>
<dbReference type="Gene3D" id="3.40.50.150">
    <property type="entry name" value="Vaccinia Virus protein VP39"/>
    <property type="match status" value="1"/>
</dbReference>
<dbReference type="SUPFAM" id="SSF53335">
    <property type="entry name" value="S-adenosyl-L-methionine-dependent methyltransferases"/>
    <property type="match status" value="1"/>
</dbReference>